<keyword evidence="3" id="KW-0808">Transferase</keyword>
<dbReference type="InterPro" id="IPR002011">
    <property type="entry name" value="Tyr_kinase_rcpt_2_CS"/>
</dbReference>
<dbReference type="EC" id="2.7.10.1" evidence="17"/>
<feature type="binding site" evidence="16">
    <location>
        <position position="82"/>
    </location>
    <ligand>
        <name>ATP</name>
        <dbReference type="ChEBI" id="CHEBI:30616"/>
    </ligand>
</feature>
<feature type="domain" description="Protein kinase" evidence="19">
    <location>
        <begin position="48"/>
        <end position="324"/>
    </location>
</feature>
<organism evidence="20 21">
    <name type="scientific">Bos mutus grunniens</name>
    <name type="common">Wild yak</name>
    <name type="synonym">Bos grunniens</name>
    <dbReference type="NCBI Taxonomy" id="30521"/>
    <lineage>
        <taxon>Eukaryota</taxon>
        <taxon>Metazoa</taxon>
        <taxon>Chordata</taxon>
        <taxon>Craniata</taxon>
        <taxon>Vertebrata</taxon>
        <taxon>Euteleostomi</taxon>
        <taxon>Mammalia</taxon>
        <taxon>Eutheria</taxon>
        <taxon>Laurasiatheria</taxon>
        <taxon>Artiodactyla</taxon>
        <taxon>Ruminantia</taxon>
        <taxon>Pecora</taxon>
        <taxon>Bovidae</taxon>
        <taxon>Bovinae</taxon>
        <taxon>Bos</taxon>
    </lineage>
</organism>
<comment type="catalytic activity">
    <reaction evidence="15 17">
        <text>L-tyrosyl-[protein] + ATP = O-phospho-L-tyrosyl-[protein] + ADP + H(+)</text>
        <dbReference type="Rhea" id="RHEA:10596"/>
        <dbReference type="Rhea" id="RHEA-COMP:10136"/>
        <dbReference type="Rhea" id="RHEA-COMP:20101"/>
        <dbReference type="ChEBI" id="CHEBI:15378"/>
        <dbReference type="ChEBI" id="CHEBI:30616"/>
        <dbReference type="ChEBI" id="CHEBI:46858"/>
        <dbReference type="ChEBI" id="CHEBI:61978"/>
        <dbReference type="ChEBI" id="CHEBI:456216"/>
        <dbReference type="EC" id="2.7.10.1"/>
    </reaction>
</comment>
<dbReference type="Gene3D" id="3.30.200.20">
    <property type="entry name" value="Phosphorylase Kinase, domain 1"/>
    <property type="match status" value="1"/>
</dbReference>
<dbReference type="AlphaFoldDB" id="A0A8B9WMY5"/>
<dbReference type="InterPro" id="IPR001245">
    <property type="entry name" value="Ser-Thr/Tyr_kinase_cat_dom"/>
</dbReference>
<keyword evidence="10" id="KW-0472">Membrane</keyword>
<dbReference type="CDD" id="cd05036">
    <property type="entry name" value="PTKc_ALK_LTK"/>
    <property type="match status" value="1"/>
</dbReference>
<dbReference type="Ensembl" id="ENSBGRT00000011533.1">
    <property type="protein sequence ID" value="ENSBGRP00000010043.1"/>
    <property type="gene ID" value="ENSBGRG00000006260.1"/>
</dbReference>
<dbReference type="PROSITE" id="PS00109">
    <property type="entry name" value="PROTEIN_KINASE_TYR"/>
    <property type="match status" value="1"/>
</dbReference>
<dbReference type="GO" id="GO:0007169">
    <property type="term" value="P:cell surface receptor protein tyrosine kinase signaling pathway"/>
    <property type="evidence" value="ECO:0007669"/>
    <property type="project" value="InterPro"/>
</dbReference>
<sequence>MQMELQSPEYKLSKLRTSTIMTDYNPNYCFAGKTSSISDLKEVPRKNITLIRGLGHGAFGEVYEGQVSGMPNDPSPLQVAVKTLPEVCSEQDELDFLMEALIISKFNHQNIVRCIGVSLQALPRFILLELMAGGDLKSFLRETRPRPNQPSSLVMLDLLHVARDIACGCQYLEENHFIHRDIAARNCLLTRPGPGRVAKIGDFGMARDIYRASYYRKGGCAMLPVKWMPPEAFMEGIFTSKTDTWSFGVLLWEIFSLGYMPYPSKSNQEVLEFVTSGGRMDPPKNCPGPVYRIMTQCWQHQPEDRPNFAIILERIEYCTQDPDVINTALPVEYGPLVEEEEKVPMRPQDPEGIPPLLVSAQAKREEGREPAAPAALPSPPPGKAGKKPAVAEACVRGGAGPAVEGGHVNMAFSQSNPPSELPQVQGSRNKPTSLWNPTYGSWFTEKHTKKNTPPAKKEQREPGPPGGEGARAVPAPAPAARHPGASLLLEPSALTASLRDVPLFRLRHFPCGTVNYGYQQQGFPPEAAPGPGRYEDPAPKSQPAP</sequence>
<keyword evidence="12" id="KW-1015">Disulfide bond</keyword>
<evidence type="ECO:0000256" key="14">
    <source>
        <dbReference type="ARBA" id="ARBA00023180"/>
    </source>
</evidence>
<evidence type="ECO:0000256" key="1">
    <source>
        <dbReference type="ARBA" id="ARBA00004251"/>
    </source>
</evidence>
<evidence type="ECO:0000313" key="20">
    <source>
        <dbReference type="Ensembl" id="ENSBGRP00000010043.1"/>
    </source>
</evidence>
<dbReference type="GO" id="GO:0005524">
    <property type="term" value="F:ATP binding"/>
    <property type="evidence" value="ECO:0007669"/>
    <property type="project" value="UniProtKB-UniRule"/>
</dbReference>
<dbReference type="GeneTree" id="ENSGT00940000159280"/>
<dbReference type="PRINTS" id="PR00109">
    <property type="entry name" value="TYRKINASE"/>
</dbReference>
<evidence type="ECO:0000256" key="11">
    <source>
        <dbReference type="ARBA" id="ARBA00023137"/>
    </source>
</evidence>
<dbReference type="InterPro" id="IPR011009">
    <property type="entry name" value="Kinase-like_dom_sf"/>
</dbReference>
<feature type="compositionally biased region" description="Low complexity" evidence="18">
    <location>
        <begin position="470"/>
        <end position="484"/>
    </location>
</feature>
<dbReference type="Proteomes" id="UP000694520">
    <property type="component" value="Chromosome 9"/>
</dbReference>
<evidence type="ECO:0000256" key="16">
    <source>
        <dbReference type="PROSITE-ProRule" id="PRU10141"/>
    </source>
</evidence>
<proteinExistence type="inferred from homology"/>
<accession>A0A8B9WMY5</accession>
<evidence type="ECO:0000256" key="8">
    <source>
        <dbReference type="ARBA" id="ARBA00022840"/>
    </source>
</evidence>
<dbReference type="InterPro" id="IPR017441">
    <property type="entry name" value="Protein_kinase_ATP_BS"/>
</dbReference>
<protein>
    <recommendedName>
        <fullName evidence="17">Tyrosine-protein kinase receptor</fullName>
        <ecNumber evidence="17">2.7.10.1</ecNumber>
    </recommendedName>
</protein>
<dbReference type="GO" id="GO:0042127">
    <property type="term" value="P:regulation of cell population proliferation"/>
    <property type="evidence" value="ECO:0007669"/>
    <property type="project" value="TreeGrafter"/>
</dbReference>
<evidence type="ECO:0000256" key="15">
    <source>
        <dbReference type="ARBA" id="ARBA00051243"/>
    </source>
</evidence>
<evidence type="ECO:0000256" key="2">
    <source>
        <dbReference type="ARBA" id="ARBA00022475"/>
    </source>
</evidence>
<feature type="compositionally biased region" description="Polar residues" evidence="18">
    <location>
        <begin position="411"/>
        <end position="441"/>
    </location>
</feature>
<dbReference type="Pfam" id="PF07714">
    <property type="entry name" value="PK_Tyr_Ser-Thr"/>
    <property type="match status" value="1"/>
</dbReference>
<keyword evidence="7" id="KW-0418">Kinase</keyword>
<dbReference type="FunFam" id="1.10.510.10:FF:000113">
    <property type="entry name" value="Tyrosine-protein kinase receptor"/>
    <property type="match status" value="1"/>
</dbReference>
<evidence type="ECO:0000256" key="13">
    <source>
        <dbReference type="ARBA" id="ARBA00023170"/>
    </source>
</evidence>
<dbReference type="PROSITE" id="PS50011">
    <property type="entry name" value="PROTEIN_KINASE_DOM"/>
    <property type="match status" value="1"/>
</dbReference>
<dbReference type="PANTHER" id="PTHR24416">
    <property type="entry name" value="TYROSINE-PROTEIN KINASE RECEPTOR"/>
    <property type="match status" value="1"/>
</dbReference>
<dbReference type="PROSITE" id="PS00107">
    <property type="entry name" value="PROTEIN_KINASE_ATP"/>
    <property type="match status" value="1"/>
</dbReference>
<dbReference type="InterPro" id="IPR050122">
    <property type="entry name" value="RTK"/>
</dbReference>
<feature type="region of interest" description="Disordered" evidence="18">
    <location>
        <begin position="516"/>
        <end position="545"/>
    </location>
</feature>
<comment type="similarity">
    <text evidence="17">Belongs to the protein kinase superfamily. Tyr protein kinase family. Insulin receptor subfamily.</text>
</comment>
<keyword evidence="17" id="KW-0597">Phosphoprotein</keyword>
<evidence type="ECO:0000256" key="5">
    <source>
        <dbReference type="ARBA" id="ARBA00022729"/>
    </source>
</evidence>
<reference evidence="20" key="2">
    <citation type="submission" date="2025-08" db="UniProtKB">
        <authorList>
            <consortium name="Ensembl"/>
        </authorList>
    </citation>
    <scope>IDENTIFICATION</scope>
</reference>
<evidence type="ECO:0000256" key="4">
    <source>
        <dbReference type="ARBA" id="ARBA00022692"/>
    </source>
</evidence>
<dbReference type="PANTHER" id="PTHR24416:SF276">
    <property type="entry name" value="ALK TYROSINE KINASE RECEPTOR"/>
    <property type="match status" value="1"/>
</dbReference>
<keyword evidence="13 17" id="KW-0675">Receptor</keyword>
<dbReference type="GO" id="GO:0045664">
    <property type="term" value="P:regulation of neuron differentiation"/>
    <property type="evidence" value="ECO:0007669"/>
    <property type="project" value="TreeGrafter"/>
</dbReference>
<dbReference type="SUPFAM" id="SSF56112">
    <property type="entry name" value="Protein kinase-like (PK-like)"/>
    <property type="match status" value="1"/>
</dbReference>
<keyword evidence="9" id="KW-1133">Transmembrane helix</keyword>
<feature type="region of interest" description="Disordered" evidence="18">
    <location>
        <begin position="362"/>
        <end position="390"/>
    </location>
</feature>
<dbReference type="FunFam" id="3.30.200.20:FF:000117">
    <property type="entry name" value="Tyrosine-protein kinase receptor"/>
    <property type="match status" value="1"/>
</dbReference>
<evidence type="ECO:0000313" key="21">
    <source>
        <dbReference type="Proteomes" id="UP000694520"/>
    </source>
</evidence>
<reference evidence="20" key="1">
    <citation type="submission" date="2019-05" db="EMBL/GenBank/DDBJ databases">
        <authorList>
            <person name="Zhang S."/>
            <person name="Liu J."/>
        </authorList>
    </citation>
    <scope>NUCLEOTIDE SEQUENCE [LARGE SCALE GENOMIC DNA]</scope>
</reference>
<dbReference type="GO" id="GO:0004714">
    <property type="term" value="F:transmembrane receptor protein tyrosine kinase activity"/>
    <property type="evidence" value="ECO:0007669"/>
    <property type="project" value="UniProtKB-EC"/>
</dbReference>
<keyword evidence="21" id="KW-1185">Reference proteome</keyword>
<dbReference type="GO" id="GO:0043235">
    <property type="term" value="C:receptor complex"/>
    <property type="evidence" value="ECO:0007669"/>
    <property type="project" value="TreeGrafter"/>
</dbReference>
<reference evidence="20" key="3">
    <citation type="submission" date="2025-09" db="UniProtKB">
        <authorList>
            <consortium name="Ensembl"/>
        </authorList>
    </citation>
    <scope>IDENTIFICATION</scope>
</reference>
<keyword evidence="6 16" id="KW-0547">Nucleotide-binding</keyword>
<keyword evidence="4 17" id="KW-0812">Transmembrane</keyword>
<keyword evidence="11" id="KW-0829">Tyrosine-protein kinase</keyword>
<name>A0A8B9WMY5_BOSMU</name>
<evidence type="ECO:0000256" key="3">
    <source>
        <dbReference type="ARBA" id="ARBA00022679"/>
    </source>
</evidence>
<keyword evidence="14" id="KW-0325">Glycoprotein</keyword>
<evidence type="ECO:0000256" key="10">
    <source>
        <dbReference type="ARBA" id="ARBA00023136"/>
    </source>
</evidence>
<evidence type="ECO:0000259" key="19">
    <source>
        <dbReference type="PROSITE" id="PS50011"/>
    </source>
</evidence>
<dbReference type="Gene3D" id="1.10.510.10">
    <property type="entry name" value="Transferase(Phosphotransferase) domain 1"/>
    <property type="match status" value="1"/>
</dbReference>
<dbReference type="PROSITE" id="PS00239">
    <property type="entry name" value="RECEPTOR_TYR_KIN_II"/>
    <property type="match status" value="1"/>
</dbReference>
<dbReference type="InterPro" id="IPR008266">
    <property type="entry name" value="Tyr_kinase_AS"/>
</dbReference>
<dbReference type="InterPro" id="IPR000719">
    <property type="entry name" value="Prot_kinase_dom"/>
</dbReference>
<keyword evidence="5" id="KW-0732">Signal</keyword>
<evidence type="ECO:0000256" key="7">
    <source>
        <dbReference type="ARBA" id="ARBA00022777"/>
    </source>
</evidence>
<evidence type="ECO:0000256" key="6">
    <source>
        <dbReference type="ARBA" id="ARBA00022741"/>
    </source>
</evidence>
<keyword evidence="8 16" id="KW-0067">ATP-binding</keyword>
<keyword evidence="2" id="KW-1003">Cell membrane</keyword>
<evidence type="ECO:0000256" key="17">
    <source>
        <dbReference type="RuleBase" id="RU000312"/>
    </source>
</evidence>
<dbReference type="GO" id="GO:0005886">
    <property type="term" value="C:plasma membrane"/>
    <property type="evidence" value="ECO:0007669"/>
    <property type="project" value="UniProtKB-SubCell"/>
</dbReference>
<evidence type="ECO:0000256" key="9">
    <source>
        <dbReference type="ARBA" id="ARBA00022989"/>
    </source>
</evidence>
<evidence type="ECO:0000256" key="12">
    <source>
        <dbReference type="ARBA" id="ARBA00023157"/>
    </source>
</evidence>
<dbReference type="SMART" id="SM00219">
    <property type="entry name" value="TyrKc"/>
    <property type="match status" value="1"/>
</dbReference>
<comment type="subcellular location">
    <subcellularLocation>
        <location evidence="1">Cell membrane</location>
        <topology evidence="1">Single-pass type I membrane protein</topology>
    </subcellularLocation>
</comment>
<feature type="region of interest" description="Disordered" evidence="18">
    <location>
        <begin position="405"/>
        <end position="484"/>
    </location>
</feature>
<evidence type="ECO:0000256" key="18">
    <source>
        <dbReference type="SAM" id="MobiDB-lite"/>
    </source>
</evidence>
<dbReference type="InterPro" id="IPR020635">
    <property type="entry name" value="Tyr_kinase_cat_dom"/>
</dbReference>